<dbReference type="AlphaFoldDB" id="A0A3P1SVW4"/>
<dbReference type="EMBL" id="RQXV01000001">
    <property type="protein sequence ID" value="RRD01178.1"/>
    <property type="molecule type" value="Genomic_DNA"/>
</dbReference>
<dbReference type="Proteomes" id="UP000267535">
    <property type="component" value="Unassembled WGS sequence"/>
</dbReference>
<keyword evidence="2" id="KW-1185">Reference proteome</keyword>
<accession>A0A3P1SVW4</accession>
<name>A0A3P1SVW4_9GAMM</name>
<gene>
    <name evidence="1" type="ORF">EHS89_01040</name>
</gene>
<evidence type="ECO:0000313" key="2">
    <source>
        <dbReference type="Proteomes" id="UP000267535"/>
    </source>
</evidence>
<organism evidence="1 2">
    <name type="scientific">Amphritea balenae</name>
    <dbReference type="NCBI Taxonomy" id="452629"/>
    <lineage>
        <taxon>Bacteria</taxon>
        <taxon>Pseudomonadati</taxon>
        <taxon>Pseudomonadota</taxon>
        <taxon>Gammaproteobacteria</taxon>
        <taxon>Oceanospirillales</taxon>
        <taxon>Oceanospirillaceae</taxon>
        <taxon>Amphritea</taxon>
    </lineage>
</organism>
<evidence type="ECO:0000313" key="1">
    <source>
        <dbReference type="EMBL" id="RRD01178.1"/>
    </source>
</evidence>
<dbReference type="RefSeq" id="WP_124924250.1">
    <property type="nucleotide sequence ID" value="NZ_BMOH01000001.1"/>
</dbReference>
<protein>
    <submittedName>
        <fullName evidence="1">Uncharacterized protein</fullName>
    </submittedName>
</protein>
<proteinExistence type="predicted"/>
<dbReference type="PROSITE" id="PS51257">
    <property type="entry name" value="PROKAR_LIPOPROTEIN"/>
    <property type="match status" value="1"/>
</dbReference>
<sequence length="90" mass="9745">MNKITIAITTLLAIWLSGCSSTPQHSMEMGGSVNQMISMQTLNPDAPLENGTELKSDLDGQIGENILHTYRTSTGEPEKVQNEIKISIGN</sequence>
<reference evidence="1 2" key="1">
    <citation type="submission" date="2018-11" db="EMBL/GenBank/DDBJ databases">
        <title>The draft genome sequence of Amphritea balenae JAMM 1525T.</title>
        <authorList>
            <person name="Fang Z."/>
            <person name="Zhang Y."/>
            <person name="Han X."/>
        </authorList>
    </citation>
    <scope>NUCLEOTIDE SEQUENCE [LARGE SCALE GENOMIC DNA]</scope>
    <source>
        <strain evidence="1 2">JAMM 1525</strain>
    </source>
</reference>
<dbReference type="OrthoDB" id="5600970at2"/>
<comment type="caution">
    <text evidence="1">The sequence shown here is derived from an EMBL/GenBank/DDBJ whole genome shotgun (WGS) entry which is preliminary data.</text>
</comment>